<reference evidence="4" key="2">
    <citation type="journal article" date="2021" name="Front. Microbiol.">
        <title>Generation of Tetracycline and Rifamycin Resistant Chlamydia Suis Recombinants.</title>
        <authorList>
            <person name="Marti H."/>
            <person name="Bommana S."/>
            <person name="Read T.D."/>
            <person name="Pesch T."/>
            <person name="Prahauser B."/>
            <person name="Dean D."/>
            <person name="Borel N."/>
        </authorList>
    </citation>
    <scope>NUCLEOTIDE SEQUENCE</scope>
    <source>
        <strain evidence="4">208.1</strain>
    </source>
</reference>
<accession>A0AAQ0J6I6</accession>
<keyword evidence="3" id="KW-0808">Transferase</keyword>
<evidence type="ECO:0000313" key="3">
    <source>
        <dbReference type="EMBL" id="QHP83475.1"/>
    </source>
</evidence>
<feature type="domain" description="PLD phosphodiesterase" evidence="2">
    <location>
        <begin position="386"/>
        <end position="413"/>
    </location>
</feature>
<dbReference type="SUPFAM" id="SSF56024">
    <property type="entry name" value="Phospholipase D/nuclease"/>
    <property type="match status" value="2"/>
</dbReference>
<dbReference type="Proteomes" id="UP000825134">
    <property type="component" value="Chromosome"/>
</dbReference>
<dbReference type="GO" id="GO:0032049">
    <property type="term" value="P:cardiolipin biosynthetic process"/>
    <property type="evidence" value="ECO:0007669"/>
    <property type="project" value="UniProtKB-ARBA"/>
</dbReference>
<organism evidence="4 6">
    <name type="scientific">Chlamydia suis</name>
    <dbReference type="NCBI Taxonomy" id="83559"/>
    <lineage>
        <taxon>Bacteria</taxon>
        <taxon>Pseudomonadati</taxon>
        <taxon>Chlamydiota</taxon>
        <taxon>Chlamydiia</taxon>
        <taxon>Chlamydiales</taxon>
        <taxon>Chlamydiaceae</taxon>
        <taxon>Chlamydia/Chlamydophila group</taxon>
        <taxon>Chlamydia</taxon>
    </lineage>
</organism>
<dbReference type="EC" id="2.7.8.-" evidence="3"/>
<protein>
    <submittedName>
        <fullName evidence="3">Bacterial type ClsC</fullName>
        <ecNumber evidence="3">2.7.8.-</ecNumber>
    </submittedName>
    <submittedName>
        <fullName evidence="4">Phosphatidylserine/phosphatidylglycerophosphate/ cardiolipin synthase family protein</fullName>
    </submittedName>
</protein>
<feature type="chain" id="PRO_5042881839" evidence="1">
    <location>
        <begin position="24"/>
        <end position="474"/>
    </location>
</feature>
<dbReference type="EMBL" id="CP063185">
    <property type="protein sequence ID" value="QYC74266.1"/>
    <property type="molecule type" value="Genomic_DNA"/>
</dbReference>
<dbReference type="InterPro" id="IPR001736">
    <property type="entry name" value="PLipase_D/transphosphatidylase"/>
</dbReference>
<dbReference type="Proteomes" id="UP000512184">
    <property type="component" value="Chromosome"/>
</dbReference>
<dbReference type="RefSeq" id="WP_080122179.1">
    <property type="nucleotide sequence ID" value="NZ_CP035278.1"/>
</dbReference>
<dbReference type="InterPro" id="IPR025202">
    <property type="entry name" value="PLD-like_dom"/>
</dbReference>
<dbReference type="AlphaFoldDB" id="A0AAQ0J6I6"/>
<evidence type="ECO:0000313" key="4">
    <source>
        <dbReference type="EMBL" id="QYC74266.1"/>
    </source>
</evidence>
<dbReference type="Gene3D" id="3.30.870.10">
    <property type="entry name" value="Endonuclease Chain A"/>
    <property type="match status" value="2"/>
</dbReference>
<dbReference type="PROSITE" id="PS50035">
    <property type="entry name" value="PLD"/>
    <property type="match status" value="2"/>
</dbReference>
<evidence type="ECO:0000313" key="5">
    <source>
        <dbReference type="Proteomes" id="UP000512184"/>
    </source>
</evidence>
<keyword evidence="5" id="KW-1185">Reference proteome</keyword>
<dbReference type="GO" id="GO:0030572">
    <property type="term" value="F:phosphatidyltransferase activity"/>
    <property type="evidence" value="ECO:0007669"/>
    <property type="project" value="UniProtKB-ARBA"/>
</dbReference>
<proteinExistence type="predicted"/>
<dbReference type="SMART" id="SM00155">
    <property type="entry name" value="PLDc"/>
    <property type="match status" value="2"/>
</dbReference>
<feature type="signal peptide" evidence="1">
    <location>
        <begin position="1"/>
        <end position="23"/>
    </location>
</feature>
<dbReference type="PANTHER" id="PTHR21248:SF22">
    <property type="entry name" value="PHOSPHOLIPASE D"/>
    <property type="match status" value="1"/>
</dbReference>
<feature type="domain" description="PLD phosphodiesterase" evidence="2">
    <location>
        <begin position="142"/>
        <end position="164"/>
    </location>
</feature>
<evidence type="ECO:0000256" key="1">
    <source>
        <dbReference type="SAM" id="SignalP"/>
    </source>
</evidence>
<dbReference type="EMBL" id="CP035278">
    <property type="protein sequence ID" value="QHP83475.1"/>
    <property type="molecule type" value="Genomic_DNA"/>
</dbReference>
<name>A0AAQ0J6I6_9CHLA</name>
<evidence type="ECO:0000259" key="2">
    <source>
        <dbReference type="PROSITE" id="PS50035"/>
    </source>
</evidence>
<evidence type="ECO:0000313" key="6">
    <source>
        <dbReference type="Proteomes" id="UP000825134"/>
    </source>
</evidence>
<dbReference type="PANTHER" id="PTHR21248">
    <property type="entry name" value="CARDIOLIPIN SYNTHASE"/>
    <property type="match status" value="1"/>
</dbReference>
<reference evidence="3 5" key="1">
    <citation type="submission" date="2019-01" db="EMBL/GenBank/DDBJ databases">
        <title>Whole genome sequencing and annotation enables comparative genome analysis that reveals unique features of the Chlamydia suis R19 Genome.</title>
        <authorList>
            <person name="Dimond Z.E."/>
        </authorList>
    </citation>
    <scope>NUCLEOTIDE SEQUENCE [LARGE SCALE GENOMIC DNA]</scope>
    <source>
        <strain evidence="3 5">R19</strain>
    </source>
</reference>
<gene>
    <name evidence="3" type="primary">clsC</name>
    <name evidence="3" type="ORF">Chls_600</name>
    <name evidence="4" type="ORF">INQ84_04125</name>
</gene>
<keyword evidence="1" id="KW-0732">Signal</keyword>
<dbReference type="Pfam" id="PF13091">
    <property type="entry name" value="PLDc_2"/>
    <property type="match status" value="1"/>
</dbReference>
<sequence length="474" mass="54494">MKTLFLRKIFLFLACATTFSSFAHTITVPDRGKEAKVLIHDNGYEMYEYLLAAIDNAEYTVELCPCMTGGEILSTILQHLDQRMEKAPELVGYMLIQPTLIDDNDRKNLQALQKKRADRFFYLFSDCPPYCNIFSPNVIETHIKLSIIDGKYIFIGGTNLEDLMCSKGDVDLGISDSPRAMIGGVLRPSALRDQDVTIISAELGALLRKEFCAHYALWKDFTKKLWFNKKLDDFRGIDPVNLPLEKARHSFCPLIETSSCSVSVPLDKIRFIFSGPDEANNTITQEYIQLIAQAEHSIRIAQMYFIPAEKIYDSLMEACWSRNVYIRVITNGRTDRSPAITRTYAWGNRINYFPLTFGSRPLLWKRFLFSPSHATKNFSVHEFYVANTQLHKKCMLVDDRVLVIGSYNFGKKSDECDYECIVVIESAEAVARAQLVFEKDLRLSKRVTYDEIINWYFDPMNYCLGYLEDKYMPA</sequence>